<protein>
    <submittedName>
        <fullName evidence="2">Uncharacterized protein</fullName>
    </submittedName>
</protein>
<dbReference type="Proteomes" id="UP000197138">
    <property type="component" value="Unassembled WGS sequence"/>
</dbReference>
<dbReference type="EMBL" id="MTKT01004259">
    <property type="protein sequence ID" value="OWM72722.1"/>
    <property type="molecule type" value="Genomic_DNA"/>
</dbReference>
<dbReference type="AlphaFoldDB" id="A0A218WL11"/>
<gene>
    <name evidence="2" type="ORF">CDL15_Pgr010122</name>
</gene>
<organism evidence="2 3">
    <name type="scientific">Punica granatum</name>
    <name type="common">Pomegranate</name>
    <dbReference type="NCBI Taxonomy" id="22663"/>
    <lineage>
        <taxon>Eukaryota</taxon>
        <taxon>Viridiplantae</taxon>
        <taxon>Streptophyta</taxon>
        <taxon>Embryophyta</taxon>
        <taxon>Tracheophyta</taxon>
        <taxon>Spermatophyta</taxon>
        <taxon>Magnoliopsida</taxon>
        <taxon>eudicotyledons</taxon>
        <taxon>Gunneridae</taxon>
        <taxon>Pentapetalae</taxon>
        <taxon>rosids</taxon>
        <taxon>malvids</taxon>
        <taxon>Myrtales</taxon>
        <taxon>Lythraceae</taxon>
        <taxon>Punica</taxon>
    </lineage>
</organism>
<evidence type="ECO:0000313" key="2">
    <source>
        <dbReference type="EMBL" id="OWM72722.1"/>
    </source>
</evidence>
<proteinExistence type="predicted"/>
<comment type="caution">
    <text evidence="2">The sequence shown here is derived from an EMBL/GenBank/DDBJ whole genome shotgun (WGS) entry which is preliminary data.</text>
</comment>
<accession>A0A218WL11</accession>
<evidence type="ECO:0000256" key="1">
    <source>
        <dbReference type="SAM" id="MobiDB-lite"/>
    </source>
</evidence>
<name>A0A218WL11_PUNGR</name>
<feature type="region of interest" description="Disordered" evidence="1">
    <location>
        <begin position="1"/>
        <end position="47"/>
    </location>
</feature>
<reference evidence="3" key="1">
    <citation type="journal article" date="2017" name="Plant J.">
        <title>The pomegranate (Punica granatum L.) genome and the genomics of punicalagin biosynthesis.</title>
        <authorList>
            <person name="Qin G."/>
            <person name="Xu C."/>
            <person name="Ming R."/>
            <person name="Tang H."/>
            <person name="Guyot R."/>
            <person name="Kramer E.M."/>
            <person name="Hu Y."/>
            <person name="Yi X."/>
            <person name="Qi Y."/>
            <person name="Xu X."/>
            <person name="Gao Z."/>
            <person name="Pan H."/>
            <person name="Jian J."/>
            <person name="Tian Y."/>
            <person name="Yue Z."/>
            <person name="Xu Y."/>
        </authorList>
    </citation>
    <scope>NUCLEOTIDE SEQUENCE [LARGE SCALE GENOMIC DNA]</scope>
    <source>
        <strain evidence="3">cv. Dabenzi</strain>
    </source>
</reference>
<feature type="compositionally biased region" description="Low complexity" evidence="1">
    <location>
        <begin position="1"/>
        <end position="20"/>
    </location>
</feature>
<evidence type="ECO:0000313" key="3">
    <source>
        <dbReference type="Proteomes" id="UP000197138"/>
    </source>
</evidence>
<sequence length="174" mass="19013">MILDQPSNAAQPSSADSSSSTVGKPSMPSKQFGIAYTTEELRKRDTSRCRRELVNAMIKSITSIARTTADSDSRPHGIRRRSFLRARVSQDQMLNPGELPAGQSTIAQASKTGLSQSVTIPVIRAFDGSALSGQHPSHTATPPLFYNFRCRILANFQQVKVRLPKPVKLVFSKA</sequence>